<name>A0A9Q3J8F3_9BASI</name>
<feature type="region of interest" description="Disordered" evidence="1">
    <location>
        <begin position="1"/>
        <end position="116"/>
    </location>
</feature>
<evidence type="ECO:0000256" key="1">
    <source>
        <dbReference type="SAM" id="MobiDB-lite"/>
    </source>
</evidence>
<feature type="compositionally biased region" description="Low complexity" evidence="1">
    <location>
        <begin position="40"/>
        <end position="53"/>
    </location>
</feature>
<dbReference type="AlphaFoldDB" id="A0A9Q3J8F3"/>
<dbReference type="EMBL" id="AVOT02065101">
    <property type="protein sequence ID" value="MBW0557304.1"/>
    <property type="molecule type" value="Genomic_DNA"/>
</dbReference>
<dbReference type="Proteomes" id="UP000765509">
    <property type="component" value="Unassembled WGS sequence"/>
</dbReference>
<feature type="compositionally biased region" description="Acidic residues" evidence="1">
    <location>
        <begin position="64"/>
        <end position="74"/>
    </location>
</feature>
<evidence type="ECO:0000313" key="3">
    <source>
        <dbReference type="Proteomes" id="UP000765509"/>
    </source>
</evidence>
<organism evidence="2 3">
    <name type="scientific">Austropuccinia psidii MF-1</name>
    <dbReference type="NCBI Taxonomy" id="1389203"/>
    <lineage>
        <taxon>Eukaryota</taxon>
        <taxon>Fungi</taxon>
        <taxon>Dikarya</taxon>
        <taxon>Basidiomycota</taxon>
        <taxon>Pucciniomycotina</taxon>
        <taxon>Pucciniomycetes</taxon>
        <taxon>Pucciniales</taxon>
        <taxon>Sphaerophragmiaceae</taxon>
        <taxon>Austropuccinia</taxon>
    </lineage>
</organism>
<sequence length="131" mass="14061">MSRAPLDGTPEVPQLRASLDRGQNMKGEAPSRKEGRGSRRSSSFSGVFGTFPGISSPSLKVHDEDDEEEEDSVEDKESKGTEAGPAPVGESQFTEGQTLAQYNQPESSSLEIMHQMTQAMENIQAASSSQA</sequence>
<evidence type="ECO:0000313" key="2">
    <source>
        <dbReference type="EMBL" id="MBW0557304.1"/>
    </source>
</evidence>
<keyword evidence="3" id="KW-1185">Reference proteome</keyword>
<protein>
    <submittedName>
        <fullName evidence="2">Uncharacterized protein</fullName>
    </submittedName>
</protein>
<gene>
    <name evidence="2" type="ORF">O181_097019</name>
</gene>
<feature type="compositionally biased region" description="Polar residues" evidence="1">
    <location>
        <begin position="91"/>
        <end position="116"/>
    </location>
</feature>
<comment type="caution">
    <text evidence="2">The sequence shown here is derived from an EMBL/GenBank/DDBJ whole genome shotgun (WGS) entry which is preliminary data.</text>
</comment>
<proteinExistence type="predicted"/>
<reference evidence="2" key="1">
    <citation type="submission" date="2021-03" db="EMBL/GenBank/DDBJ databases">
        <title>Draft genome sequence of rust myrtle Austropuccinia psidii MF-1, a brazilian biotype.</title>
        <authorList>
            <person name="Quecine M.C."/>
            <person name="Pachon D.M.R."/>
            <person name="Bonatelli M.L."/>
            <person name="Correr F.H."/>
            <person name="Franceschini L.M."/>
            <person name="Leite T.F."/>
            <person name="Margarido G.R.A."/>
            <person name="Almeida C.A."/>
            <person name="Ferrarezi J.A."/>
            <person name="Labate C.A."/>
        </authorList>
    </citation>
    <scope>NUCLEOTIDE SEQUENCE</scope>
    <source>
        <strain evidence="2">MF-1</strain>
    </source>
</reference>
<accession>A0A9Q3J8F3</accession>